<evidence type="ECO:0000313" key="1">
    <source>
        <dbReference type="EMBL" id="ALI54575.1"/>
    </source>
</evidence>
<proteinExistence type="predicted"/>
<dbReference type="Proteomes" id="UP000064920">
    <property type="component" value="Chromosome"/>
</dbReference>
<gene>
    <name evidence="1" type="ORF">IMCC12053_627</name>
</gene>
<sequence length="54" mass="6248">MVIQNASMDRILRQVNDEADIPMQRRARITPVFRTEIKPHMLAASKLFQLRPSG</sequence>
<dbReference type="PATRIC" id="fig|1397108.4.peg.652"/>
<name>A0A0P0A822_9RHOB</name>
<protein>
    <submittedName>
        <fullName evidence="1">Uncharacterized protein</fullName>
    </submittedName>
</protein>
<accession>A0A0P0A822</accession>
<reference evidence="1 2" key="1">
    <citation type="submission" date="2015-05" db="EMBL/GenBank/DDBJ databases">
        <authorList>
            <person name="Wang D.B."/>
            <person name="Wang M."/>
        </authorList>
    </citation>
    <scope>NUCLEOTIDE SEQUENCE [LARGE SCALE GENOMIC DNA]</scope>
    <source>
        <strain evidence="1 2">IMCC 12053</strain>
    </source>
</reference>
<dbReference type="EMBL" id="CP012023">
    <property type="protein sequence ID" value="ALI54575.1"/>
    <property type="molecule type" value="Genomic_DNA"/>
</dbReference>
<dbReference type="AlphaFoldDB" id="A0A0P0A822"/>
<organism evidence="1 2">
    <name type="scientific">Celeribacter marinus</name>
    <dbReference type="NCBI Taxonomy" id="1397108"/>
    <lineage>
        <taxon>Bacteria</taxon>
        <taxon>Pseudomonadati</taxon>
        <taxon>Pseudomonadota</taxon>
        <taxon>Alphaproteobacteria</taxon>
        <taxon>Rhodobacterales</taxon>
        <taxon>Roseobacteraceae</taxon>
        <taxon>Celeribacter</taxon>
    </lineage>
</organism>
<evidence type="ECO:0000313" key="2">
    <source>
        <dbReference type="Proteomes" id="UP000064920"/>
    </source>
</evidence>
<dbReference type="KEGG" id="cmar:IMCC12053_627"/>
<keyword evidence="2" id="KW-1185">Reference proteome</keyword>